<reference evidence="2 3" key="1">
    <citation type="journal article" date="2015" name="Environ. Microbiol.">
        <title>Novel viral genomes identified from six metagenomes reveal wide distribution of archaeal viruses and high viral diversity in terrestrial hot springs.</title>
        <authorList>
            <person name="Gudbergsdottir S.R."/>
            <person name="Menzel P."/>
            <person name="Krogh A."/>
            <person name="Young M."/>
            <person name="Peng X."/>
        </authorList>
    </citation>
    <scope>NUCLEOTIDE SEQUENCE [LARGE SCALE GENOMIC DNA]</scope>
    <source>
        <strain evidence="2 3">ABV3</strain>
    </source>
</reference>
<keyword evidence="3" id="KW-1185">Reference proteome</keyword>
<keyword evidence="1" id="KW-0812">Transmembrane</keyword>
<evidence type="ECO:0000313" key="2">
    <source>
        <dbReference type="EMBL" id="ALG96858.1"/>
    </source>
</evidence>
<dbReference type="KEGG" id="vg:26625136"/>
<proteinExistence type="predicted"/>
<keyword evidence="1" id="KW-0472">Membrane</keyword>
<protein>
    <recommendedName>
        <fullName evidence="4">Holin</fullName>
    </recommendedName>
</protein>
<evidence type="ECO:0000256" key="1">
    <source>
        <dbReference type="SAM" id="Phobius"/>
    </source>
</evidence>
<keyword evidence="1" id="KW-1133">Transmembrane helix</keyword>
<name>A0A0N9P9A5_9VIRU</name>
<evidence type="ECO:0008006" key="4">
    <source>
        <dbReference type="Google" id="ProtNLM"/>
    </source>
</evidence>
<dbReference type="GeneID" id="26625136"/>
<feature type="transmembrane region" description="Helical" evidence="1">
    <location>
        <begin position="47"/>
        <end position="64"/>
    </location>
</feature>
<dbReference type="Proteomes" id="UP000202152">
    <property type="component" value="Segment"/>
</dbReference>
<sequence>MAELVQFVQPTVNTERVEIAGDSIISAIVGGIVLGIMKTYFTDKIPAYFSLIGGFLLLMLYGNYPIAKGVGFALVVDGIYSILNQYVTISS</sequence>
<accession>A0A0N9P9A5</accession>
<dbReference type="EMBL" id="KP282674">
    <property type="protein sequence ID" value="ALG96858.1"/>
    <property type="molecule type" value="Genomic_DNA"/>
</dbReference>
<organism evidence="2 3">
    <name type="scientific">Acidianus bottle-shaped virus 3 strain ABV3</name>
    <dbReference type="NCBI Taxonomy" id="1732174"/>
    <lineage>
        <taxon>Viruses</taxon>
        <taxon>Viruses incertae sedis</taxon>
        <taxon>Ampullaviridae</taxon>
        <taxon>Bottigliavirus</taxon>
        <taxon>Bottigliavirus krisuvikense</taxon>
        <taxon>Bottigliavirus ABV3</taxon>
    </lineage>
</organism>
<evidence type="ECO:0000313" key="3">
    <source>
        <dbReference type="Proteomes" id="UP000202152"/>
    </source>
</evidence>
<dbReference type="RefSeq" id="YP_009197935.1">
    <property type="nucleotide sequence ID" value="NC_028787.1"/>
</dbReference>
<dbReference type="OrthoDB" id="28877at10239"/>